<evidence type="ECO:0008006" key="3">
    <source>
        <dbReference type="Google" id="ProtNLM"/>
    </source>
</evidence>
<evidence type="ECO:0000313" key="2">
    <source>
        <dbReference type="Proteomes" id="UP001431010"/>
    </source>
</evidence>
<sequence length="82" mass="9228">MAKEVATDVRIAKDDPESGGQTIAFALAIGSSRQVCHLATSFRTKNQALNYLQKHRKAFERIAREQFERGDVDDGVIHLRMI</sequence>
<evidence type="ECO:0000313" key="1">
    <source>
        <dbReference type="EMBL" id="UFZ02460.1"/>
    </source>
</evidence>
<accession>A0ABY3R6E1</accession>
<dbReference type="Proteomes" id="UP001431010">
    <property type="component" value="Chromosome"/>
</dbReference>
<gene>
    <name evidence="1" type="ORF">LQG66_24620</name>
</gene>
<dbReference type="EMBL" id="CP088156">
    <property type="protein sequence ID" value="UFZ02460.1"/>
    <property type="molecule type" value="Genomic_DNA"/>
</dbReference>
<protein>
    <recommendedName>
        <fullName evidence="3">DUF1488 domain-containing protein</fullName>
    </recommendedName>
</protein>
<proteinExistence type="predicted"/>
<dbReference type="RefSeq" id="WP_231318249.1">
    <property type="nucleotide sequence ID" value="NZ_CP088156.1"/>
</dbReference>
<name>A0ABY3R6E1_9BRAD</name>
<organism evidence="1 2">
    <name type="scientific">Bradyrhizobium ontarionense</name>
    <dbReference type="NCBI Taxonomy" id="2898149"/>
    <lineage>
        <taxon>Bacteria</taxon>
        <taxon>Pseudomonadati</taxon>
        <taxon>Pseudomonadota</taxon>
        <taxon>Alphaproteobacteria</taxon>
        <taxon>Hyphomicrobiales</taxon>
        <taxon>Nitrobacteraceae</taxon>
        <taxon>Bradyrhizobium</taxon>
    </lineage>
</organism>
<keyword evidence="2" id="KW-1185">Reference proteome</keyword>
<reference evidence="1" key="1">
    <citation type="journal article" date="2024" name="Antonie Van Leeuwenhoek">
        <title>Bradyrhizobium ontarionense sp. nov., a novel bacterial symbiont isolated from Aeschynomene indica (Indian jointvetch), harbours photosynthesis, nitrogen fixation and nitrous oxide (N2O) reductase genes.</title>
        <authorList>
            <person name="Bromfield E.S.P."/>
            <person name="Cloutier S."/>
        </authorList>
    </citation>
    <scope>NUCLEOTIDE SEQUENCE</scope>
    <source>
        <strain evidence="1">A19</strain>
    </source>
</reference>